<accession>A0A1S3KGP8</accession>
<evidence type="ECO:0000256" key="15">
    <source>
        <dbReference type="ARBA" id="ARBA00023136"/>
    </source>
</evidence>
<comment type="cofactor">
    <cofactor evidence="1">
        <name>Mn(2+)</name>
        <dbReference type="ChEBI" id="CHEBI:29035"/>
    </cofactor>
</comment>
<dbReference type="GO" id="GO:0000139">
    <property type="term" value="C:Golgi membrane"/>
    <property type="evidence" value="ECO:0007669"/>
    <property type="project" value="UniProtKB-SubCell"/>
</dbReference>
<evidence type="ECO:0000256" key="2">
    <source>
        <dbReference type="ARBA" id="ARBA00004323"/>
    </source>
</evidence>
<protein>
    <recommendedName>
        <fullName evidence="19">Exostosin-2</fullName>
        <ecNumber evidence="6">2.4.1.224</ecNumber>
    </recommendedName>
</protein>
<evidence type="ECO:0000259" key="21">
    <source>
        <dbReference type="Pfam" id="PF03016"/>
    </source>
</evidence>
<keyword evidence="12" id="KW-0735">Signal-anchor</keyword>
<feature type="transmembrane region" description="Helical" evidence="20">
    <location>
        <begin position="20"/>
        <end position="39"/>
    </location>
</feature>
<comment type="similarity">
    <text evidence="5">Belongs to the glycosyltransferase 47 family.</text>
</comment>
<evidence type="ECO:0000256" key="3">
    <source>
        <dbReference type="ARBA" id="ARBA00004648"/>
    </source>
</evidence>
<keyword evidence="8" id="KW-0808">Transferase</keyword>
<evidence type="ECO:0000256" key="4">
    <source>
        <dbReference type="ARBA" id="ARBA00004922"/>
    </source>
</evidence>
<evidence type="ECO:0000256" key="13">
    <source>
        <dbReference type="ARBA" id="ARBA00022989"/>
    </source>
</evidence>
<evidence type="ECO:0000256" key="9">
    <source>
        <dbReference type="ARBA" id="ARBA00022692"/>
    </source>
</evidence>
<dbReference type="GO" id="GO:0015012">
    <property type="term" value="P:heparan sulfate proteoglycan biosynthetic process"/>
    <property type="evidence" value="ECO:0007669"/>
    <property type="project" value="UniProtKB-ARBA"/>
</dbReference>
<evidence type="ECO:0000256" key="20">
    <source>
        <dbReference type="SAM" id="Phobius"/>
    </source>
</evidence>
<dbReference type="PANTHER" id="PTHR48261">
    <property type="entry name" value="ACETYLGLUCOSAMINYLTRANSFERASE"/>
    <property type="match status" value="1"/>
</dbReference>
<dbReference type="GO" id="GO:0050508">
    <property type="term" value="F:glucuronosyl-N-acetylglucosaminyl-proteoglycan 4-alpha-N-acetylglucosaminyltransferase activity"/>
    <property type="evidence" value="ECO:0007669"/>
    <property type="project" value="UniProtKB-EC"/>
</dbReference>
<feature type="domain" description="Exostosin GT47" evidence="21">
    <location>
        <begin position="100"/>
        <end position="378"/>
    </location>
</feature>
<dbReference type="RefSeq" id="XP_013421662.1">
    <property type="nucleotide sequence ID" value="XM_013566208.1"/>
</dbReference>
<gene>
    <name evidence="24" type="primary">LOC106181741</name>
</gene>
<keyword evidence="10" id="KW-0479">Metal-binding</keyword>
<keyword evidence="23" id="KW-1185">Reference proteome</keyword>
<keyword evidence="11" id="KW-0256">Endoplasmic reticulum</keyword>
<dbReference type="EC" id="2.4.1.224" evidence="6"/>
<evidence type="ECO:0000256" key="11">
    <source>
        <dbReference type="ARBA" id="ARBA00022824"/>
    </source>
</evidence>
<keyword evidence="16" id="KW-1015">Disulfide bond</keyword>
<dbReference type="GO" id="GO:0046872">
    <property type="term" value="F:metal ion binding"/>
    <property type="evidence" value="ECO:0007669"/>
    <property type="project" value="UniProtKB-KW"/>
</dbReference>
<evidence type="ECO:0000256" key="19">
    <source>
        <dbReference type="ARBA" id="ARBA00069568"/>
    </source>
</evidence>
<evidence type="ECO:0000256" key="6">
    <source>
        <dbReference type="ARBA" id="ARBA00012194"/>
    </source>
</evidence>
<evidence type="ECO:0000259" key="22">
    <source>
        <dbReference type="Pfam" id="PF09258"/>
    </source>
</evidence>
<feature type="domain" description="Glycosyl transferase 64" evidence="22">
    <location>
        <begin position="453"/>
        <end position="698"/>
    </location>
</feature>
<keyword evidence="17" id="KW-0325">Glycoprotein</keyword>
<sequence length="715" mass="82259">MPTRSRSTRLVSNRYRTHYIILFLIILIFLLVTAFVQFWPNTLTGKARERRDLNSLHKLERNAQSVVIKSNAPLAKERDSDCIYHTCFDVYGCGDNDGDHRIKVYISPLTKYVDENGISITLPLSQEYFEILEAIVESEYFTSSPNDACLIVPPIDLLNQNKLRVDETSQVLASLPRWNEGINHLLFNMLPGSVPDFNTVLDVKHDKAIIAGGGFSSFTYRRTYDVSVPVYNPLVSDKKMPKKSYLENRRWLAISAQAGIIPDYRKQLSDMSRQYPSDFKVLDKCKVFDDGTYNHTVRCDGEKEYSYPEILQEATFCTVVHGARLGQTALSDALMAGCIPVVFADTFVLPFSEVLDWKRAALVLREEQLPKMMSILKNVSSERIRNMRRQVQFLWQNYFSSMKVIVLTSLQIINDRVFPYASRKYDEWNELPENRGLTSPLFFPMMPSKAQGFTAVILTYDRVDSLFQVIRQVAQSPSLAKVLVIWNNQKKSPPSASSWPKIGPPLKVIQTTQNLLSNRFYPHEEIQTEAILALDDDIVMLTSDELEFGYEVWREFPDRLIGFPSRLHLWDNTTEKWRYESEWTNEISMVLTGAAFYHKYYSFLYTQKMPGNIKKWVDDNVNCEDIAMNFLIANMTGKAPIKVTPRKKFKCPECINQEMLSADAAHMVERSECINKFVEVYGTMPLKTAEFRADPVLYKDNMPSQLMQFADVGSL</sequence>
<name>A0A1S3KGP8_LINAN</name>
<dbReference type="KEGG" id="lak:106181741"/>
<organism evidence="23 24">
    <name type="scientific">Lingula anatina</name>
    <name type="common">Brachiopod</name>
    <name type="synonym">Lingula unguis</name>
    <dbReference type="NCBI Taxonomy" id="7574"/>
    <lineage>
        <taxon>Eukaryota</taxon>
        <taxon>Metazoa</taxon>
        <taxon>Spiralia</taxon>
        <taxon>Lophotrochozoa</taxon>
        <taxon>Brachiopoda</taxon>
        <taxon>Linguliformea</taxon>
        <taxon>Lingulata</taxon>
        <taxon>Lingulida</taxon>
        <taxon>Linguloidea</taxon>
        <taxon>Lingulidae</taxon>
        <taxon>Lingula</taxon>
    </lineage>
</organism>
<dbReference type="OrthoDB" id="5954868at2759"/>
<dbReference type="FunFam" id="3.90.550.10:FF:000035">
    <property type="entry name" value="Putative Exostosin-2"/>
    <property type="match status" value="1"/>
</dbReference>
<dbReference type="PANTHER" id="PTHR48261:SF5">
    <property type="entry name" value="EXOSTOSIN GLYCOSYLTRANSFERASE 2"/>
    <property type="match status" value="1"/>
</dbReference>
<dbReference type="GO" id="GO:0005789">
    <property type="term" value="C:endoplasmic reticulum membrane"/>
    <property type="evidence" value="ECO:0007669"/>
    <property type="project" value="UniProtKB-SubCell"/>
</dbReference>
<dbReference type="SUPFAM" id="SSF53448">
    <property type="entry name" value="Nucleotide-diphospho-sugar transferases"/>
    <property type="match status" value="1"/>
</dbReference>
<dbReference type="InterPro" id="IPR004263">
    <property type="entry name" value="Exostosin"/>
</dbReference>
<evidence type="ECO:0000256" key="14">
    <source>
        <dbReference type="ARBA" id="ARBA00023034"/>
    </source>
</evidence>
<dbReference type="Pfam" id="PF03016">
    <property type="entry name" value="Exostosin_GT47"/>
    <property type="match status" value="1"/>
</dbReference>
<evidence type="ECO:0000256" key="10">
    <source>
        <dbReference type="ARBA" id="ARBA00022723"/>
    </source>
</evidence>
<dbReference type="OMA" id="NCTFWDC"/>
<dbReference type="InterPro" id="IPR015338">
    <property type="entry name" value="GT64_dom"/>
</dbReference>
<evidence type="ECO:0000313" key="23">
    <source>
        <dbReference type="Proteomes" id="UP000085678"/>
    </source>
</evidence>
<evidence type="ECO:0000256" key="5">
    <source>
        <dbReference type="ARBA" id="ARBA00010271"/>
    </source>
</evidence>
<dbReference type="Gene3D" id="3.90.550.10">
    <property type="entry name" value="Spore Coat Polysaccharide Biosynthesis Protein SpsA, Chain A"/>
    <property type="match status" value="1"/>
</dbReference>
<keyword evidence="9 20" id="KW-0812">Transmembrane</keyword>
<dbReference type="FunCoup" id="A0A1S3KGP8">
    <property type="interactions" value="1109"/>
</dbReference>
<keyword evidence="13 20" id="KW-1133">Transmembrane helix</keyword>
<evidence type="ECO:0000256" key="7">
    <source>
        <dbReference type="ARBA" id="ARBA00022676"/>
    </source>
</evidence>
<dbReference type="Pfam" id="PF09258">
    <property type="entry name" value="Glyco_transf_64"/>
    <property type="match status" value="1"/>
</dbReference>
<dbReference type="GO" id="GO:0015020">
    <property type="term" value="F:glucuronosyltransferase activity"/>
    <property type="evidence" value="ECO:0007669"/>
    <property type="project" value="UniProtKB-ARBA"/>
</dbReference>
<evidence type="ECO:0000256" key="8">
    <source>
        <dbReference type="ARBA" id="ARBA00022679"/>
    </source>
</evidence>
<evidence type="ECO:0000256" key="1">
    <source>
        <dbReference type="ARBA" id="ARBA00001936"/>
    </source>
</evidence>
<dbReference type="AlphaFoldDB" id="A0A1S3KGP8"/>
<evidence type="ECO:0000256" key="12">
    <source>
        <dbReference type="ARBA" id="ARBA00022968"/>
    </source>
</evidence>
<evidence type="ECO:0000313" key="24">
    <source>
        <dbReference type="RefSeq" id="XP_013421662.1"/>
    </source>
</evidence>
<keyword evidence="7" id="KW-0328">Glycosyltransferase</keyword>
<keyword evidence="14" id="KW-0333">Golgi apparatus</keyword>
<evidence type="ECO:0000256" key="18">
    <source>
        <dbReference type="ARBA" id="ARBA00023211"/>
    </source>
</evidence>
<dbReference type="InParanoid" id="A0A1S3KGP8"/>
<reference evidence="24" key="1">
    <citation type="submission" date="2025-08" db="UniProtKB">
        <authorList>
            <consortium name="RefSeq"/>
        </authorList>
    </citation>
    <scope>IDENTIFICATION</scope>
    <source>
        <tissue evidence="24">Gonads</tissue>
    </source>
</reference>
<comment type="subcellular location">
    <subcellularLocation>
        <location evidence="3">Endoplasmic reticulum membrane</location>
        <topology evidence="3">Single-pass type II membrane protein</topology>
    </subcellularLocation>
    <subcellularLocation>
        <location evidence="2">Golgi apparatus membrane</location>
        <topology evidence="2">Single-pass type II membrane protein</topology>
    </subcellularLocation>
</comment>
<dbReference type="STRING" id="7574.A0A1S3KGP8"/>
<dbReference type="InterPro" id="IPR029044">
    <property type="entry name" value="Nucleotide-diphossugar_trans"/>
</dbReference>
<evidence type="ECO:0000256" key="17">
    <source>
        <dbReference type="ARBA" id="ARBA00023180"/>
    </source>
</evidence>
<proteinExistence type="inferred from homology"/>
<comment type="pathway">
    <text evidence="4">Protein modification; protein glycosylation.</text>
</comment>
<keyword evidence="15 20" id="KW-0472">Membrane</keyword>
<dbReference type="InterPro" id="IPR040911">
    <property type="entry name" value="Exostosin_GT47"/>
</dbReference>
<keyword evidence="18" id="KW-0464">Manganese</keyword>
<evidence type="ECO:0000256" key="16">
    <source>
        <dbReference type="ARBA" id="ARBA00023157"/>
    </source>
</evidence>
<dbReference type="Proteomes" id="UP000085678">
    <property type="component" value="Unplaced"/>
</dbReference>
<dbReference type="GeneID" id="106181741"/>